<organism evidence="3 4">
    <name type="scientific">Dissulfurirhabdus thermomarina</name>
    <dbReference type="NCBI Taxonomy" id="1765737"/>
    <lineage>
        <taxon>Bacteria</taxon>
        <taxon>Deltaproteobacteria</taxon>
        <taxon>Dissulfurirhabdaceae</taxon>
        <taxon>Dissulfurirhabdus</taxon>
    </lineage>
</organism>
<comment type="caution">
    <text evidence="3">The sequence shown here is derived from an EMBL/GenBank/DDBJ whole genome shotgun (WGS) entry which is preliminary data.</text>
</comment>
<dbReference type="CDD" id="cd01750">
    <property type="entry name" value="GATase1_CobQ"/>
    <property type="match status" value="1"/>
</dbReference>
<dbReference type="EMBL" id="JAAGRR010000285">
    <property type="protein sequence ID" value="NDY43678.1"/>
    <property type="molecule type" value="Genomic_DNA"/>
</dbReference>
<dbReference type="PANTHER" id="PTHR21343">
    <property type="entry name" value="DETHIOBIOTIN SYNTHETASE"/>
    <property type="match status" value="1"/>
</dbReference>
<name>A0A6N9TRH7_DISTH</name>
<dbReference type="PANTHER" id="PTHR21343:SF1">
    <property type="entry name" value="COBYRIC ACID SYNTHASE"/>
    <property type="match status" value="1"/>
</dbReference>
<keyword evidence="1" id="KW-0315">Glutamine amidotransferase</keyword>
<dbReference type="InterPro" id="IPR033949">
    <property type="entry name" value="CobQ_GATase1"/>
</dbReference>
<evidence type="ECO:0000256" key="1">
    <source>
        <dbReference type="ARBA" id="ARBA00022962"/>
    </source>
</evidence>
<dbReference type="Pfam" id="PF07685">
    <property type="entry name" value="GATase_3"/>
    <property type="match status" value="1"/>
</dbReference>
<protein>
    <recommendedName>
        <fullName evidence="2">CobB/CobQ-like glutamine amidotransferase domain-containing protein</fullName>
    </recommendedName>
</protein>
<dbReference type="GO" id="GO:0009236">
    <property type="term" value="P:cobalamin biosynthetic process"/>
    <property type="evidence" value="ECO:0007669"/>
    <property type="project" value="InterPro"/>
</dbReference>
<dbReference type="Proteomes" id="UP000469346">
    <property type="component" value="Unassembled WGS sequence"/>
</dbReference>
<gene>
    <name evidence="3" type="ORF">G3N55_12635</name>
</gene>
<proteinExistence type="predicted"/>
<dbReference type="PROSITE" id="PS51274">
    <property type="entry name" value="GATASE_COBBQ"/>
    <property type="match status" value="1"/>
</dbReference>
<feature type="non-terminal residue" evidence="3">
    <location>
        <position position="1"/>
    </location>
</feature>
<sequence>AADGVPVVGLCGGYQMLGEEILDPAGVEGGPARVAGFGLLPVVTEMAPAKVLARTRAVTAGGGLLPGGLPAEGYEIHMGRTRASGEVRPLFEGRGPGLGCRAPGGDVLGTYLHGLFDADGLRHAFLDALRRRRGLAPLGERPAWRAARAAHLDRLADWLEAHADLPRLLALVGL</sequence>
<dbReference type="GO" id="GO:0003824">
    <property type="term" value="F:catalytic activity"/>
    <property type="evidence" value="ECO:0007669"/>
    <property type="project" value="InterPro"/>
</dbReference>
<dbReference type="AlphaFoldDB" id="A0A6N9TRH7"/>
<dbReference type="InterPro" id="IPR029062">
    <property type="entry name" value="Class_I_gatase-like"/>
</dbReference>
<evidence type="ECO:0000259" key="2">
    <source>
        <dbReference type="Pfam" id="PF07685"/>
    </source>
</evidence>
<keyword evidence="4" id="KW-1185">Reference proteome</keyword>
<accession>A0A6N9TRH7</accession>
<dbReference type="SUPFAM" id="SSF52317">
    <property type="entry name" value="Class I glutamine amidotransferase-like"/>
    <property type="match status" value="1"/>
</dbReference>
<evidence type="ECO:0000313" key="3">
    <source>
        <dbReference type="EMBL" id="NDY43678.1"/>
    </source>
</evidence>
<dbReference type="InterPro" id="IPR011698">
    <property type="entry name" value="GATase_3"/>
</dbReference>
<evidence type="ECO:0000313" key="4">
    <source>
        <dbReference type="Proteomes" id="UP000469346"/>
    </source>
</evidence>
<reference evidence="3 4" key="1">
    <citation type="submission" date="2020-02" db="EMBL/GenBank/DDBJ databases">
        <title>Comparative genomics of sulfur disproportionating microorganisms.</title>
        <authorList>
            <person name="Ward L.M."/>
            <person name="Bertran E."/>
            <person name="Johnston D.T."/>
        </authorList>
    </citation>
    <scope>NUCLEOTIDE SEQUENCE [LARGE SCALE GENOMIC DNA]</scope>
    <source>
        <strain evidence="3 4">DSM 100025</strain>
    </source>
</reference>
<feature type="domain" description="CobB/CobQ-like glutamine amidotransferase" evidence="2">
    <location>
        <begin position="2"/>
        <end position="119"/>
    </location>
</feature>